<evidence type="ECO:0008006" key="3">
    <source>
        <dbReference type="Google" id="ProtNLM"/>
    </source>
</evidence>
<accession>A0ABV0I2Q1</accession>
<proteinExistence type="predicted"/>
<keyword evidence="2" id="KW-1185">Reference proteome</keyword>
<name>A0ABV0I2Q1_9BACE</name>
<gene>
    <name evidence="1" type="ORF">ABHZ06_18120</name>
</gene>
<comment type="caution">
    <text evidence="1">The sequence shown here is derived from an EMBL/GenBank/DDBJ whole genome shotgun (WGS) entry which is preliminary data.</text>
</comment>
<organism evidence="1 2">
    <name type="scientific">Bacteroides humanifaecis</name>
    <dbReference type="NCBI Taxonomy" id="2792859"/>
    <lineage>
        <taxon>Bacteria</taxon>
        <taxon>Pseudomonadati</taxon>
        <taxon>Bacteroidota</taxon>
        <taxon>Bacteroidia</taxon>
        <taxon>Bacteroidales</taxon>
        <taxon>Bacteroidaceae</taxon>
        <taxon>Bacteroides</taxon>
    </lineage>
</organism>
<protein>
    <recommendedName>
        <fullName evidence="3">DUF4595 domain-containing protein</fullName>
    </recommendedName>
</protein>
<dbReference type="RefSeq" id="WP_138346458.1">
    <property type="nucleotide sequence ID" value="NZ_CP084680.1"/>
</dbReference>
<evidence type="ECO:0000313" key="1">
    <source>
        <dbReference type="EMBL" id="MEO4939754.1"/>
    </source>
</evidence>
<dbReference type="EMBL" id="JBDQBE010000028">
    <property type="protein sequence ID" value="MEO4939754.1"/>
    <property type="molecule type" value="Genomic_DNA"/>
</dbReference>
<dbReference type="Proteomes" id="UP001491715">
    <property type="component" value="Unassembled WGS sequence"/>
</dbReference>
<sequence>MKNILVTIILTSVSVCVFAQKTNNKGEYMVKSIHWVNAFTQKEVGNKGDKWYHFKYNDDGNLIEVRKEYYQNFKNKTVEIFTLSNNRYQFISYVNGKQDPYTKCEFTFNEQGYIDKLYDYSTKGVEAGTLFTLIYYDNGDLKSIDDLFEEKGGNRYKIHNYEEYTWENGNMIKYHYTNDDNITQTFDIHYGNKANNTNINLSSLIKHYNSPYNEHILFATEWCGNKPNNLISYQDMKDDTFDYIYEGNLLKKINKKNSSYSKGYYLIEYVY</sequence>
<evidence type="ECO:0000313" key="2">
    <source>
        <dbReference type="Proteomes" id="UP001491715"/>
    </source>
</evidence>
<reference evidence="1 2" key="1">
    <citation type="submission" date="2024-05" db="EMBL/GenBank/DDBJ databases">
        <title>Human gut microbiome strain richness.</title>
        <authorList>
            <person name="Chen-Liaw A."/>
        </authorList>
    </citation>
    <scope>NUCLEOTIDE SEQUENCE [LARGE SCALE GENOMIC DNA]</scope>
    <source>
        <strain evidence="1 2">1001271st1_B1_1001271B_150615</strain>
    </source>
</reference>